<dbReference type="InterPro" id="IPR004843">
    <property type="entry name" value="Calcineurin-like_PHP"/>
</dbReference>
<dbReference type="SUPFAM" id="SSF56300">
    <property type="entry name" value="Metallo-dependent phosphatases"/>
    <property type="match status" value="1"/>
</dbReference>
<evidence type="ECO:0000313" key="10">
    <source>
        <dbReference type="Proteomes" id="UP001183682"/>
    </source>
</evidence>
<reference evidence="6 8" key="2">
    <citation type="submission" date="2020-03" db="EMBL/GenBank/DDBJ databases">
        <title>Characterization of ganglioside-mimicking enterococci.</title>
        <authorList>
            <person name="Patry R.T."/>
            <person name="Nothaft H."/>
            <person name="Bridger R."/>
            <person name="Shajahan A."/>
            <person name="Huynh S."/>
            <person name="Sanchez S."/>
            <person name="Azadi P."/>
            <person name="Cooper K."/>
            <person name="Miller W.G."/>
            <person name="Parker C.T."/>
            <person name="Wells L."/>
            <person name="Szymanski C.M."/>
        </authorList>
    </citation>
    <scope>NUCLEOTIDE SEQUENCE [LARGE SCALE GENOMIC DNA]</scope>
    <source>
        <strain evidence="6 8">EGM181</strain>
    </source>
</reference>
<evidence type="ECO:0000313" key="11">
    <source>
        <dbReference type="Proteomes" id="UP001241571"/>
    </source>
</evidence>
<evidence type="ECO:0000313" key="9">
    <source>
        <dbReference type="Proteomes" id="UP000571857"/>
    </source>
</evidence>
<proteinExistence type="predicted"/>
<accession>A0A1V8Z2F7</accession>
<gene>
    <name evidence="6" type="ORF">EGM181_12445</name>
    <name evidence="5" type="ORF">GTI89_13490</name>
    <name evidence="2" type="ORF">HWH42_17010</name>
    <name evidence="4" type="ORF">P7E30_01715</name>
    <name evidence="3" type="ORF">QRX88_03035</name>
</gene>
<protein>
    <submittedName>
        <fullName evidence="4">Metallophosphoesterase</fullName>
    </submittedName>
</protein>
<evidence type="ECO:0000313" key="2">
    <source>
        <dbReference type="EMBL" id="MBA0974268.1"/>
    </source>
</evidence>
<dbReference type="EMBL" id="WVTI01000014">
    <property type="protein sequence ID" value="MXS27067.1"/>
    <property type="molecule type" value="Genomic_DNA"/>
</dbReference>
<dbReference type="InterPro" id="IPR051158">
    <property type="entry name" value="Metallophosphoesterase_sf"/>
</dbReference>
<reference evidence="4" key="4">
    <citation type="submission" date="2023-03" db="EMBL/GenBank/DDBJ databases">
        <authorList>
            <person name="Shen W."/>
            <person name="Cai J."/>
        </authorList>
    </citation>
    <scope>NUCLEOTIDE SEQUENCE</scope>
    <source>
        <strain evidence="4">K69-2</strain>
    </source>
</reference>
<organism evidence="4 10">
    <name type="scientific">Enterococcus gallinarum</name>
    <dbReference type="NCBI Taxonomy" id="1353"/>
    <lineage>
        <taxon>Bacteria</taxon>
        <taxon>Bacillati</taxon>
        <taxon>Bacillota</taxon>
        <taxon>Bacilli</taxon>
        <taxon>Lactobacillales</taxon>
        <taxon>Enterococcaceae</taxon>
        <taxon>Enterococcus</taxon>
    </lineage>
</organism>
<reference evidence="3 11" key="5">
    <citation type="submission" date="2023-06" db="EMBL/GenBank/DDBJ databases">
        <title>Acute promotion of culturable opportunistic pathogens and persistent increase of antibiotic resistance following antibiotic exposure in mouse gut microbiota.</title>
        <authorList>
            <person name="Li L."/>
            <person name="Wang B."/>
            <person name="Sun Y."/>
            <person name="Wang M."/>
            <person name="Xu H."/>
        </authorList>
    </citation>
    <scope>NUCLEOTIDE SEQUENCE [LARGE SCALE GENOMIC DNA]</scope>
    <source>
        <strain evidence="3 11">CRI2_2</strain>
    </source>
</reference>
<evidence type="ECO:0000259" key="1">
    <source>
        <dbReference type="Pfam" id="PF00149"/>
    </source>
</evidence>
<dbReference type="InterPro" id="IPR029052">
    <property type="entry name" value="Metallo-depent_PP-like"/>
</dbReference>
<dbReference type="AlphaFoldDB" id="A0A1V8Z2F7"/>
<dbReference type="Proteomes" id="UP000516696">
    <property type="component" value="Chromosome"/>
</dbReference>
<dbReference type="PANTHER" id="PTHR31302:SF0">
    <property type="entry name" value="TRANSMEMBRANE PROTEIN WITH METALLOPHOSPHOESTERASE DOMAIN"/>
    <property type="match status" value="1"/>
</dbReference>
<dbReference type="Gene3D" id="3.60.21.10">
    <property type="match status" value="1"/>
</dbReference>
<dbReference type="Proteomes" id="UP001183682">
    <property type="component" value="Unassembled WGS sequence"/>
</dbReference>
<dbReference type="PANTHER" id="PTHR31302">
    <property type="entry name" value="TRANSMEMBRANE PROTEIN WITH METALLOPHOSPHOESTERASE DOMAIN-RELATED"/>
    <property type="match status" value="1"/>
</dbReference>
<reference evidence="2 9" key="3">
    <citation type="submission" date="2020-06" db="EMBL/GenBank/DDBJ databases">
        <title>Crossreactivity between MHC class I-restricted antigens from cancer cells and an enterococcal bacteriophage.</title>
        <authorList>
            <person name="Fluckiger A."/>
            <person name="Daillere R."/>
            <person name="Sassi M."/>
            <person name="Cattoir V."/>
            <person name="Kroemer G."/>
            <person name="Zitvogel L."/>
        </authorList>
    </citation>
    <scope>NUCLEOTIDE SEQUENCE [LARGE SCALE GENOMIC DNA]</scope>
    <source>
        <strain evidence="2 9">EG4</strain>
    </source>
</reference>
<dbReference type="Proteomes" id="UP000439965">
    <property type="component" value="Unassembled WGS sequence"/>
</dbReference>
<feature type="domain" description="Calcineurin-like phosphoesterase" evidence="1">
    <location>
        <begin position="58"/>
        <end position="220"/>
    </location>
</feature>
<reference evidence="5 7" key="1">
    <citation type="submission" date="2019-04" db="EMBL/GenBank/DDBJ databases">
        <title>Step-wise assembly of the neonatal virome modulated by breast feeding.</title>
        <authorList>
            <person name="Liang G."/>
            <person name="Bushman F."/>
        </authorList>
    </citation>
    <scope>NUCLEOTIDE SEQUENCE [LARGE SCALE GENOMIC DNA]</scope>
    <source>
        <strain evidence="5 7">E3404</strain>
    </source>
</reference>
<dbReference type="EMBL" id="CP050485">
    <property type="protein sequence ID" value="QOG28012.1"/>
    <property type="molecule type" value="Genomic_DNA"/>
</dbReference>
<dbReference type="Pfam" id="PF00149">
    <property type="entry name" value="Metallophos"/>
    <property type="match status" value="1"/>
</dbReference>
<dbReference type="EMBL" id="JASUBT010000002">
    <property type="protein sequence ID" value="MDL4934693.1"/>
    <property type="molecule type" value="Genomic_DNA"/>
</dbReference>
<dbReference type="Proteomes" id="UP001241571">
    <property type="component" value="Unassembled WGS sequence"/>
</dbReference>
<dbReference type="EMBL" id="JABXJK010000089">
    <property type="protein sequence ID" value="MBA0974268.1"/>
    <property type="molecule type" value="Genomic_DNA"/>
</dbReference>
<dbReference type="GeneID" id="93224819"/>
<sequence length="286" mass="32816">MLTFIFIFSFLVGLLFYAFIIEPRRLKQRHYLIKKEKQTVLDISKAYDLYQNEQNVVVAHISDLHFSRWFKPQRINRIIRSTILNKPDLIIITGDLIDNYRKWPHRSTSRLIEKLKKLNAPMGKIAVLGNHDHLNDGQYFVNEVYENANFTLLDNESVFGSDEKTSMNIVGIDSASKSAHYHYEPTLAEWQILLIHEPDYVSRVDNIRDYDLVLSGHSHGGQIRVPFYRAKTKGALKYTDGLYLLAANTLLSVSNGVGTTAIPARFAVPPEITYYHLVPAEKHAVA</sequence>
<evidence type="ECO:0000313" key="4">
    <source>
        <dbReference type="EMBL" id="MDT2688921.1"/>
    </source>
</evidence>
<dbReference type="EMBL" id="JARPZN010000001">
    <property type="protein sequence ID" value="MDT2688921.1"/>
    <property type="molecule type" value="Genomic_DNA"/>
</dbReference>
<dbReference type="CDD" id="cd07385">
    <property type="entry name" value="MPP_YkuE_C"/>
    <property type="match status" value="1"/>
</dbReference>
<evidence type="ECO:0000313" key="6">
    <source>
        <dbReference type="EMBL" id="QOG28012.1"/>
    </source>
</evidence>
<evidence type="ECO:0000313" key="7">
    <source>
        <dbReference type="Proteomes" id="UP000439965"/>
    </source>
</evidence>
<evidence type="ECO:0000313" key="3">
    <source>
        <dbReference type="EMBL" id="MDL4934693.1"/>
    </source>
</evidence>
<name>A0A1V8Z2F7_ENTGA</name>
<dbReference type="Proteomes" id="UP000571857">
    <property type="component" value="Unassembled WGS sequence"/>
</dbReference>
<evidence type="ECO:0000313" key="8">
    <source>
        <dbReference type="Proteomes" id="UP000516696"/>
    </source>
</evidence>
<dbReference type="GO" id="GO:0016787">
    <property type="term" value="F:hydrolase activity"/>
    <property type="evidence" value="ECO:0007669"/>
    <property type="project" value="InterPro"/>
</dbReference>
<dbReference type="RefSeq" id="WP_005470881.1">
    <property type="nucleotide sequence ID" value="NZ_BTSN01000001.1"/>
</dbReference>
<evidence type="ECO:0000313" key="5">
    <source>
        <dbReference type="EMBL" id="MXS27067.1"/>
    </source>
</evidence>